<reference evidence="2 3" key="1">
    <citation type="submission" date="2017-08" db="EMBL/GenBank/DDBJ databases">
        <title>Reclassification of Bisgaard taxon 37 and 44.</title>
        <authorList>
            <person name="Christensen H."/>
        </authorList>
    </citation>
    <scope>NUCLEOTIDE SEQUENCE [LARGE SCALE GENOMIC DNA]</scope>
    <source>
        <strain evidence="2 3">B96_3</strain>
    </source>
</reference>
<dbReference type="RefSeq" id="WP_119525504.1">
    <property type="nucleotide sequence ID" value="NZ_NRHC01000082.1"/>
</dbReference>
<comment type="caution">
    <text evidence="2">The sequence shown here is derived from an EMBL/GenBank/DDBJ whole genome shotgun (WGS) entry which is preliminary data.</text>
</comment>
<protein>
    <submittedName>
        <fullName evidence="2">Uncharacterized protein</fullName>
    </submittedName>
</protein>
<feature type="transmembrane region" description="Helical" evidence="1">
    <location>
        <begin position="111"/>
        <end position="134"/>
    </location>
</feature>
<proteinExistence type="predicted"/>
<organism evidence="2 3">
    <name type="scientific">Psittacicella hinzii</name>
    <dbReference type="NCBI Taxonomy" id="2028575"/>
    <lineage>
        <taxon>Bacteria</taxon>
        <taxon>Pseudomonadati</taxon>
        <taxon>Pseudomonadota</taxon>
        <taxon>Gammaproteobacteria</taxon>
        <taxon>Pasteurellales</taxon>
        <taxon>Psittacicellaceae</taxon>
        <taxon>Psittacicella</taxon>
    </lineage>
</organism>
<dbReference type="Proteomes" id="UP000265691">
    <property type="component" value="Unassembled WGS sequence"/>
</dbReference>
<name>A0A3A1Y0D0_9GAMM</name>
<feature type="transmembrane region" description="Helical" evidence="1">
    <location>
        <begin position="155"/>
        <end position="181"/>
    </location>
</feature>
<sequence length="184" mass="21836">MVKVIYENDIKYNLDTATLDEIKNWPHSKLIEYHLEPKKLSREDLAIIRSTAYSKLISRHKFTYDTEYSSQTFVLFIRKLIVFPVLFTFLGFLFGYFTYFRATDLFTNINYLSIFYFLFSSAVYFASLFALQIVTNQIFLNKLKNSGRLLFPNELYQGLTAKFILSWLIIQVFIHLTMYLLTTI</sequence>
<keyword evidence="1" id="KW-1133">Transmembrane helix</keyword>
<evidence type="ECO:0000256" key="1">
    <source>
        <dbReference type="SAM" id="Phobius"/>
    </source>
</evidence>
<evidence type="ECO:0000313" key="2">
    <source>
        <dbReference type="EMBL" id="RIY31703.1"/>
    </source>
</evidence>
<gene>
    <name evidence="2" type="ORF">CKF54_06240</name>
</gene>
<keyword evidence="1" id="KW-0472">Membrane</keyword>
<dbReference type="OrthoDB" id="5678087at2"/>
<keyword evidence="3" id="KW-1185">Reference proteome</keyword>
<dbReference type="EMBL" id="NRHC01000082">
    <property type="protein sequence ID" value="RIY31703.1"/>
    <property type="molecule type" value="Genomic_DNA"/>
</dbReference>
<feature type="transmembrane region" description="Helical" evidence="1">
    <location>
        <begin position="80"/>
        <end position="99"/>
    </location>
</feature>
<dbReference type="AlphaFoldDB" id="A0A3A1Y0D0"/>
<evidence type="ECO:0000313" key="3">
    <source>
        <dbReference type="Proteomes" id="UP000265691"/>
    </source>
</evidence>
<keyword evidence="1" id="KW-0812">Transmembrane</keyword>
<accession>A0A3A1Y0D0</accession>